<dbReference type="GO" id="GO:0005789">
    <property type="term" value="C:endoplasmic reticulum membrane"/>
    <property type="evidence" value="ECO:0007669"/>
    <property type="project" value="UniProtKB-SubCell"/>
</dbReference>
<feature type="modified residue" description="N6-(pyridoxal phosphate)lysine" evidence="16">
    <location>
        <position position="401"/>
    </location>
</feature>
<evidence type="ECO:0000256" key="13">
    <source>
        <dbReference type="ARBA" id="ARBA00038302"/>
    </source>
</evidence>
<evidence type="ECO:0000256" key="16">
    <source>
        <dbReference type="PIRSR" id="PIRSR602129-50"/>
    </source>
</evidence>
<dbReference type="InterPro" id="IPR015421">
    <property type="entry name" value="PyrdxlP-dep_Trfase_major"/>
</dbReference>
<keyword evidence="11" id="KW-0472">Membrane</keyword>
<keyword evidence="8" id="KW-0746">Sphingolipid metabolism</keyword>
<comment type="similarity">
    <text evidence="13">Belongs to the group II decarboxylase family. Sphingosine-1-phosphate lyase subfamily.</text>
</comment>
<evidence type="ECO:0000256" key="5">
    <source>
        <dbReference type="ARBA" id="ARBA00022692"/>
    </source>
</evidence>
<dbReference type="InterPro" id="IPR015422">
    <property type="entry name" value="PyrdxlP-dep_Trfase_small"/>
</dbReference>
<evidence type="ECO:0000256" key="4">
    <source>
        <dbReference type="ARBA" id="ARBA00004991"/>
    </source>
</evidence>
<evidence type="ECO:0000256" key="12">
    <source>
        <dbReference type="ARBA" id="ARBA00023239"/>
    </source>
</evidence>
<dbReference type="GO" id="GO:0008117">
    <property type="term" value="F:sphinganine-1-phosphate aldolase activity"/>
    <property type="evidence" value="ECO:0007669"/>
    <property type="project" value="UniProtKB-EC"/>
</dbReference>
<dbReference type="GO" id="GO:0019752">
    <property type="term" value="P:carboxylic acid metabolic process"/>
    <property type="evidence" value="ECO:0007669"/>
    <property type="project" value="InterPro"/>
</dbReference>
<keyword evidence="9" id="KW-1133">Transmembrane helix</keyword>
<dbReference type="InterPro" id="IPR002129">
    <property type="entry name" value="PyrdxlP-dep_de-COase"/>
</dbReference>
<proteinExistence type="inferred from homology"/>
<dbReference type="FunFam" id="3.40.640.10:FF:000020">
    <property type="entry name" value="sphingosine-1-phosphate lyase 1"/>
    <property type="match status" value="1"/>
</dbReference>
<evidence type="ECO:0000256" key="6">
    <source>
        <dbReference type="ARBA" id="ARBA00022824"/>
    </source>
</evidence>
<dbReference type="EMBL" id="UFAJ01000129">
    <property type="protein sequence ID" value="SSD59354.1"/>
    <property type="molecule type" value="Genomic_DNA"/>
</dbReference>
<evidence type="ECO:0000313" key="17">
    <source>
        <dbReference type="EMBL" id="SSD59354.1"/>
    </source>
</evidence>
<evidence type="ECO:0000256" key="8">
    <source>
        <dbReference type="ARBA" id="ARBA00022919"/>
    </source>
</evidence>
<dbReference type="VEuPathDB" id="FungiDB:SCODWIG_01115"/>
<dbReference type="InterPro" id="IPR050477">
    <property type="entry name" value="GrpII_AminoAcid_Decarb"/>
</dbReference>
<keyword evidence="10" id="KW-0443">Lipid metabolism</keyword>
<evidence type="ECO:0000256" key="11">
    <source>
        <dbReference type="ARBA" id="ARBA00023136"/>
    </source>
</evidence>
<organism evidence="17 18">
    <name type="scientific">Saccharomycodes ludwigii</name>
    <dbReference type="NCBI Taxonomy" id="36035"/>
    <lineage>
        <taxon>Eukaryota</taxon>
        <taxon>Fungi</taxon>
        <taxon>Dikarya</taxon>
        <taxon>Ascomycota</taxon>
        <taxon>Saccharomycotina</taxon>
        <taxon>Saccharomycetes</taxon>
        <taxon>Saccharomycodales</taxon>
        <taxon>Saccharomycodaceae</taxon>
        <taxon>Saccharomycodes</taxon>
    </lineage>
</organism>
<sequence>MNYNSATVSSNTSCTMEQHLIDKLRLFVENEKSNNRLLQSINTLCNQPFSQIFNELFDWFQAQSKWDLLQKCIILYIIYQKFLIPVYYEIKGYGLVYFIRHTIIRNFLLKNLFGKIILKNKLASEKINQEVNKVKKDLRKSLIKTTPELTNYNKLPAVGLTQGEIVEYLDKSIKLLPHSDYEHGKVSGAVYHGGKELIDIQTISFQKYCVGNQLHPDVFPGLRNMEAEVVSMVLQMFHADYSKGFVGSTTSGGTESLLLACLSAKMYGLKYKNITEPEIIIPKTAHAGFYKAGYYFNIKIREANIDPVTYKVDLKHVANLINKNTCLLVGSAPNFPHGIIDDIEGLSELALRNNGGIPLHVDCCLGSFIVAYMEKCGFSVGPGYFDFRVPGVTSISCDTHKYGFAPKGSSVLMYRNATLRSCQYYISTDWCGGLYGSPTLAGSRPGALVVGCWSTMVHMGSKGYLESCKEIVGAAMALKKFIQQEIPALKINGDPLCSVVSFAFQDENKYDIYELSDRLSKNEHWHMNTLQNPAAIHFALTRLSAPIVETELCPILKRTVEEYVKEVDSRNDDSVDKKHGANSDTSALYGVAGSVKTTGIADRLVEAFLDTLFQPASTDIPDVNVTSTTIETDDIIN</sequence>
<reference evidence="18" key="1">
    <citation type="submission" date="2018-06" db="EMBL/GenBank/DDBJ databases">
        <authorList>
            <person name="Guldener U."/>
        </authorList>
    </citation>
    <scope>NUCLEOTIDE SEQUENCE [LARGE SCALE GENOMIC DNA]</scope>
    <source>
        <strain evidence="18">UTAD17</strain>
    </source>
</reference>
<comment type="subcellular location">
    <subcellularLocation>
        <location evidence="2">Endoplasmic reticulum membrane</location>
        <topology evidence="2">Single-pass membrane protein</topology>
    </subcellularLocation>
</comment>
<dbReference type="Gene3D" id="6.10.140.2150">
    <property type="match status" value="1"/>
</dbReference>
<evidence type="ECO:0000256" key="9">
    <source>
        <dbReference type="ARBA" id="ARBA00022989"/>
    </source>
</evidence>
<evidence type="ECO:0000256" key="7">
    <source>
        <dbReference type="ARBA" id="ARBA00022898"/>
    </source>
</evidence>
<dbReference type="PANTHER" id="PTHR42735:SF6">
    <property type="entry name" value="SPHINGOSINE-1-PHOSPHATE LYASE 1"/>
    <property type="match status" value="1"/>
</dbReference>
<dbReference type="Proteomes" id="UP000262825">
    <property type="component" value="Unassembled WGS sequence"/>
</dbReference>
<dbReference type="Gene3D" id="3.90.1150.10">
    <property type="entry name" value="Aspartate Aminotransferase, domain 1"/>
    <property type="match status" value="1"/>
</dbReference>
<dbReference type="InterPro" id="IPR015424">
    <property type="entry name" value="PyrdxlP-dep_Trfase"/>
</dbReference>
<dbReference type="GO" id="GO:0030170">
    <property type="term" value="F:pyridoxal phosphate binding"/>
    <property type="evidence" value="ECO:0007669"/>
    <property type="project" value="InterPro"/>
</dbReference>
<comment type="cofactor">
    <cofactor evidence="1 16">
        <name>pyridoxal 5'-phosphate</name>
        <dbReference type="ChEBI" id="CHEBI:597326"/>
    </cofactor>
</comment>
<dbReference type="Gene3D" id="3.40.640.10">
    <property type="entry name" value="Type I PLP-dependent aspartate aminotransferase-like (Major domain)"/>
    <property type="match status" value="1"/>
</dbReference>
<dbReference type="AlphaFoldDB" id="A0A376B4G8"/>
<keyword evidence="18" id="KW-1185">Reference proteome</keyword>
<evidence type="ECO:0000256" key="1">
    <source>
        <dbReference type="ARBA" id="ARBA00001933"/>
    </source>
</evidence>
<evidence type="ECO:0000256" key="15">
    <source>
        <dbReference type="ARBA" id="ARBA00042568"/>
    </source>
</evidence>
<evidence type="ECO:0000313" key="18">
    <source>
        <dbReference type="Proteomes" id="UP000262825"/>
    </source>
</evidence>
<comment type="pathway">
    <text evidence="4">Sphingolipid metabolism.</text>
</comment>
<dbReference type="Pfam" id="PF00282">
    <property type="entry name" value="Pyridoxal_deC"/>
    <property type="match status" value="1"/>
</dbReference>
<keyword evidence="12 17" id="KW-0456">Lyase</keyword>
<dbReference type="PANTHER" id="PTHR42735">
    <property type="match status" value="1"/>
</dbReference>
<comment type="pathway">
    <text evidence="3">Lipid metabolism; sphingolipid metabolism.</text>
</comment>
<keyword evidence="6" id="KW-0256">Endoplasmic reticulum</keyword>
<name>A0A376B4G8_9ASCO</name>
<gene>
    <name evidence="17" type="ORF">SCODWIG_01115</name>
</gene>
<dbReference type="EC" id="4.1.2.27" evidence="14"/>
<dbReference type="SUPFAM" id="SSF53383">
    <property type="entry name" value="PLP-dependent transferases"/>
    <property type="match status" value="1"/>
</dbReference>
<evidence type="ECO:0000256" key="3">
    <source>
        <dbReference type="ARBA" id="ARBA00004760"/>
    </source>
</evidence>
<keyword evidence="5" id="KW-0812">Transmembrane</keyword>
<dbReference type="OrthoDB" id="10254570at2759"/>
<evidence type="ECO:0000256" key="14">
    <source>
        <dbReference type="ARBA" id="ARBA00038965"/>
    </source>
</evidence>
<protein>
    <recommendedName>
        <fullName evidence="14">sphinganine-1-phosphate aldolase</fullName>
        <ecNumber evidence="14">4.1.2.27</ecNumber>
    </recommendedName>
    <alternativeName>
        <fullName evidence="15">Sphingosine-1-phosphate aldolase</fullName>
    </alternativeName>
</protein>
<dbReference type="GO" id="GO:0030149">
    <property type="term" value="P:sphingolipid catabolic process"/>
    <property type="evidence" value="ECO:0007669"/>
    <property type="project" value="TreeGrafter"/>
</dbReference>
<evidence type="ECO:0000256" key="10">
    <source>
        <dbReference type="ARBA" id="ARBA00023098"/>
    </source>
</evidence>
<accession>A0A376B4G8</accession>
<evidence type="ECO:0000256" key="2">
    <source>
        <dbReference type="ARBA" id="ARBA00004389"/>
    </source>
</evidence>
<keyword evidence="7 16" id="KW-0663">Pyridoxal phosphate</keyword>